<reference evidence="2" key="2">
    <citation type="submission" date="2021-09" db="EMBL/GenBank/DDBJ databases">
        <authorList>
            <person name="Gilroy R."/>
        </authorList>
    </citation>
    <scope>NUCLEOTIDE SEQUENCE</scope>
    <source>
        <strain evidence="2">ChiBcec21-2208</strain>
    </source>
</reference>
<comment type="caution">
    <text evidence="2">The sequence shown here is derived from an EMBL/GenBank/DDBJ whole genome shotgun (WGS) entry which is preliminary data.</text>
</comment>
<name>A0A921IJU9_9FIRM</name>
<dbReference type="AlphaFoldDB" id="A0A921IJU9"/>
<proteinExistence type="predicted"/>
<evidence type="ECO:0000256" key="1">
    <source>
        <dbReference type="SAM" id="Phobius"/>
    </source>
</evidence>
<keyword evidence="1" id="KW-0472">Membrane</keyword>
<feature type="transmembrane region" description="Helical" evidence="1">
    <location>
        <begin position="122"/>
        <end position="143"/>
    </location>
</feature>
<keyword evidence="1" id="KW-1133">Transmembrane helix</keyword>
<sequence>MLKTNARNALVGRYWRSFVVCLIASLLGGGIGLNVTYSVNSLSDGLSNLPTSTLLLILGGLLLYWIFSILWSTFIGSPLTVGRCRYFMESRQSPSPIGTLFSVFRTPYLNVVKVEFLVSLKIAVGMVLFLIPGIYWAYCYAMVPYLLAENPYMTTSRAMQLSKEMMYGEKLHYFLLELSFLGWMLLCLLSFGIGSFFLSPYMAATFAEFYAAMRAKAFAQGLTNSQELGGFVRHDASAF</sequence>
<protein>
    <submittedName>
        <fullName evidence="2">DUF975 family protein</fullName>
    </submittedName>
</protein>
<reference evidence="2" key="1">
    <citation type="journal article" date="2021" name="PeerJ">
        <title>Extensive microbial diversity within the chicken gut microbiome revealed by metagenomics and culture.</title>
        <authorList>
            <person name="Gilroy R."/>
            <person name="Ravi A."/>
            <person name="Getino M."/>
            <person name="Pursley I."/>
            <person name="Horton D.L."/>
            <person name="Alikhan N.F."/>
            <person name="Baker D."/>
            <person name="Gharbi K."/>
            <person name="Hall N."/>
            <person name="Watson M."/>
            <person name="Adriaenssens E.M."/>
            <person name="Foster-Nyarko E."/>
            <person name="Jarju S."/>
            <person name="Secka A."/>
            <person name="Antonio M."/>
            <person name="Oren A."/>
            <person name="Chaudhuri R.R."/>
            <person name="La Ragione R."/>
            <person name="Hildebrand F."/>
            <person name="Pallen M.J."/>
        </authorList>
    </citation>
    <scope>NUCLEOTIDE SEQUENCE</scope>
    <source>
        <strain evidence="2">ChiBcec21-2208</strain>
    </source>
</reference>
<feature type="transmembrane region" description="Helical" evidence="1">
    <location>
        <begin position="180"/>
        <end position="204"/>
    </location>
</feature>
<dbReference type="EMBL" id="DYVE01000201">
    <property type="protein sequence ID" value="HJG28514.1"/>
    <property type="molecule type" value="Genomic_DNA"/>
</dbReference>
<organism evidence="2 3">
    <name type="scientific">Subdoligranulum variabile</name>
    <dbReference type="NCBI Taxonomy" id="214851"/>
    <lineage>
        <taxon>Bacteria</taxon>
        <taxon>Bacillati</taxon>
        <taxon>Bacillota</taxon>
        <taxon>Clostridia</taxon>
        <taxon>Eubacteriales</taxon>
        <taxon>Oscillospiraceae</taxon>
        <taxon>Subdoligranulum</taxon>
    </lineage>
</organism>
<dbReference type="Pfam" id="PF06161">
    <property type="entry name" value="DUF975"/>
    <property type="match status" value="1"/>
</dbReference>
<evidence type="ECO:0000313" key="3">
    <source>
        <dbReference type="Proteomes" id="UP000782880"/>
    </source>
</evidence>
<feature type="transmembrane region" description="Helical" evidence="1">
    <location>
        <begin position="56"/>
        <end position="81"/>
    </location>
</feature>
<evidence type="ECO:0000313" key="2">
    <source>
        <dbReference type="EMBL" id="HJG28514.1"/>
    </source>
</evidence>
<gene>
    <name evidence="2" type="ORF">K8V20_07705</name>
</gene>
<dbReference type="PANTHER" id="PTHR40076:SF1">
    <property type="entry name" value="MEMBRANE PROTEIN"/>
    <property type="match status" value="1"/>
</dbReference>
<dbReference type="PANTHER" id="PTHR40076">
    <property type="entry name" value="MEMBRANE PROTEIN-RELATED"/>
    <property type="match status" value="1"/>
</dbReference>
<dbReference type="InterPro" id="IPR010380">
    <property type="entry name" value="DUF975"/>
</dbReference>
<accession>A0A921IJU9</accession>
<dbReference type="Proteomes" id="UP000782880">
    <property type="component" value="Unassembled WGS sequence"/>
</dbReference>
<keyword evidence="1" id="KW-0812">Transmembrane</keyword>